<dbReference type="Pfam" id="PF07494">
    <property type="entry name" value="Reg_prop"/>
    <property type="match status" value="1"/>
</dbReference>
<dbReference type="AlphaFoldDB" id="K1RML7"/>
<evidence type="ECO:0000313" key="1">
    <source>
        <dbReference type="EMBL" id="EKC49862.1"/>
    </source>
</evidence>
<gene>
    <name evidence="1" type="ORF">OBE_14423</name>
</gene>
<dbReference type="Gene3D" id="2.130.10.10">
    <property type="entry name" value="YVTN repeat-like/Quinoprotein amine dehydrogenase"/>
    <property type="match status" value="1"/>
</dbReference>
<protein>
    <submittedName>
        <fullName evidence="1">Two-component system sensor histidine kinase/response regulator</fullName>
    </submittedName>
</protein>
<sequence length="153" mass="17154">KKPINRISMAIAMLFVSLAIHAQRFVNTSLEGAQSVCAITQDSDGMIWLGTDNGLYSYDGYHGYRHFQEHTFSNTRVNALGFEGRMLYLATGNGILKFDTQSYQYAETPAMKAFADEAKRKQLKELRVLDIKVVRLTSVAMSMPCSLLREACS</sequence>
<dbReference type="InterPro" id="IPR015943">
    <property type="entry name" value="WD40/YVTN_repeat-like_dom_sf"/>
</dbReference>
<dbReference type="InterPro" id="IPR011110">
    <property type="entry name" value="Reg_prop"/>
</dbReference>
<keyword evidence="1" id="KW-0808">Transferase</keyword>
<proteinExistence type="predicted"/>
<organism evidence="1">
    <name type="scientific">human gut metagenome</name>
    <dbReference type="NCBI Taxonomy" id="408170"/>
    <lineage>
        <taxon>unclassified sequences</taxon>
        <taxon>metagenomes</taxon>
        <taxon>organismal metagenomes</taxon>
    </lineage>
</organism>
<accession>K1RML7</accession>
<feature type="non-terminal residue" evidence="1">
    <location>
        <position position="1"/>
    </location>
</feature>
<name>K1RML7_9ZZZZ</name>
<dbReference type="GO" id="GO:0016301">
    <property type="term" value="F:kinase activity"/>
    <property type="evidence" value="ECO:0007669"/>
    <property type="project" value="UniProtKB-KW"/>
</dbReference>
<dbReference type="SUPFAM" id="SSF63829">
    <property type="entry name" value="Calcium-dependent phosphotriesterase"/>
    <property type="match status" value="1"/>
</dbReference>
<dbReference type="EMBL" id="AJWZ01009945">
    <property type="protein sequence ID" value="EKC49862.1"/>
    <property type="molecule type" value="Genomic_DNA"/>
</dbReference>
<reference evidence="1" key="1">
    <citation type="journal article" date="2013" name="Environ. Microbiol.">
        <title>Microbiota from the distal guts of lean and obese adolescents exhibit partial functional redundancy besides clear differences in community structure.</title>
        <authorList>
            <person name="Ferrer M."/>
            <person name="Ruiz A."/>
            <person name="Lanza F."/>
            <person name="Haange S.B."/>
            <person name="Oberbach A."/>
            <person name="Till H."/>
            <person name="Bargiela R."/>
            <person name="Campoy C."/>
            <person name="Segura M.T."/>
            <person name="Richter M."/>
            <person name="von Bergen M."/>
            <person name="Seifert J."/>
            <person name="Suarez A."/>
        </authorList>
    </citation>
    <scope>NUCLEOTIDE SEQUENCE</scope>
</reference>
<keyword evidence="1" id="KW-0418">Kinase</keyword>
<comment type="caution">
    <text evidence="1">The sequence shown here is derived from an EMBL/GenBank/DDBJ whole genome shotgun (WGS) entry which is preliminary data.</text>
</comment>